<evidence type="ECO:0008006" key="3">
    <source>
        <dbReference type="Google" id="ProtNLM"/>
    </source>
</evidence>
<sequence length="224" mass="24744">MVDRSSYRAGRPAERESDSLAGLRRALIDLRTLNHDLSAVRTTAPAFDGHDETGTVTITVSSEGLVTDITVDARWQARLPREHLGAALFEAYGNAMHATMSAQLEALDWADSIRGDDRIAEEVDERLRLNRRHYPDLADMLADVQHRRDRYEMATRHADPPATAPIQRDTTIRGPIGFFEITVIGGRIADIQVLLSRLPHPATNGTLVQEALAAFRSAARAGSR</sequence>
<dbReference type="Gene3D" id="3.30.1310.10">
    <property type="entry name" value="Nucleoid-associated protein YbaB-like domain"/>
    <property type="match status" value="1"/>
</dbReference>
<evidence type="ECO:0000313" key="2">
    <source>
        <dbReference type="Proteomes" id="UP000198688"/>
    </source>
</evidence>
<dbReference type="AlphaFoldDB" id="A0A1H2BD68"/>
<keyword evidence="2" id="KW-1185">Reference proteome</keyword>
<accession>A0A1H2BD68</accession>
<reference evidence="1 2" key="1">
    <citation type="submission" date="2016-10" db="EMBL/GenBank/DDBJ databases">
        <authorList>
            <person name="de Groot N.N."/>
        </authorList>
    </citation>
    <scope>NUCLEOTIDE SEQUENCE [LARGE SCALE GENOMIC DNA]</scope>
    <source>
        <strain evidence="1 2">DSM 43941</strain>
    </source>
</reference>
<organism evidence="1 2">
    <name type="scientific">Actinoplanes derwentensis</name>
    <dbReference type="NCBI Taxonomy" id="113562"/>
    <lineage>
        <taxon>Bacteria</taxon>
        <taxon>Bacillati</taxon>
        <taxon>Actinomycetota</taxon>
        <taxon>Actinomycetes</taxon>
        <taxon>Micromonosporales</taxon>
        <taxon>Micromonosporaceae</taxon>
        <taxon>Actinoplanes</taxon>
    </lineage>
</organism>
<dbReference type="OrthoDB" id="3390157at2"/>
<gene>
    <name evidence="1" type="ORF">SAMN04489716_4514</name>
</gene>
<evidence type="ECO:0000313" key="1">
    <source>
        <dbReference type="EMBL" id="SDT55982.1"/>
    </source>
</evidence>
<dbReference type="EMBL" id="LT629758">
    <property type="protein sequence ID" value="SDT55982.1"/>
    <property type="molecule type" value="Genomic_DNA"/>
</dbReference>
<dbReference type="Proteomes" id="UP000198688">
    <property type="component" value="Chromosome I"/>
</dbReference>
<dbReference type="InterPro" id="IPR036894">
    <property type="entry name" value="YbaB-like_sf"/>
</dbReference>
<proteinExistence type="predicted"/>
<dbReference type="STRING" id="113562.SAMN04489716_4514"/>
<protein>
    <recommendedName>
        <fullName evidence="3">YbaB/EbfC DNA-binding family protein</fullName>
    </recommendedName>
</protein>
<name>A0A1H2BD68_9ACTN</name>
<dbReference type="RefSeq" id="WP_092546441.1">
    <property type="nucleotide sequence ID" value="NZ_BOMJ01000062.1"/>
</dbReference>